<sequence length="345" mass="38725">MDISSAQWLSELEIEDPNIFPQCQMNFVDQSTDECNFKSFSTENYFSYPSLNFKSTPMEMPQNGIKRPAKQLKTISGNSCTTEGILTPMDFSSSSSNLIYFGNSDSPAAHSQQFYGNLNCAGKPKDETVSHGNINFSSLTSQGSYENLYDASDFGKGTKRAHPATRASSQAQDHVMSERKRRERLAQRFIALSALIPNLKKLDKASVLEDAIKYIKQLAERVKTFEEEANKTSVSVKKTWLSCDDESSSSDENSDSSLNQLIPEIEVRVLDKNVLIRIHCKKSKGFLEKIFSEIEKLRLTVMNSSVMPFGNTNLDITIITQMDVEYSMTVKDLVKSLRLACLNSM</sequence>
<dbReference type="AlphaFoldDB" id="A0A5J5BU33"/>
<dbReference type="GO" id="GO:0005634">
    <property type="term" value="C:nucleus"/>
    <property type="evidence" value="ECO:0007669"/>
    <property type="project" value="UniProtKB-SubCell"/>
</dbReference>
<dbReference type="PANTHER" id="PTHR45959">
    <property type="entry name" value="BHLH TRANSCRIPTION FACTOR"/>
    <property type="match status" value="1"/>
</dbReference>
<comment type="subcellular location">
    <subcellularLocation>
        <location evidence="1">Nucleus</location>
    </subcellularLocation>
</comment>
<keyword evidence="4" id="KW-0539">Nucleus</keyword>
<name>A0A5J5BU33_9ASTE</name>
<proteinExistence type="predicted"/>
<dbReference type="Pfam" id="PF22754">
    <property type="entry name" value="bHLH-TF_ACT-like_plant"/>
    <property type="match status" value="1"/>
</dbReference>
<dbReference type="InterPro" id="IPR052610">
    <property type="entry name" value="bHLH_transcription_regulator"/>
</dbReference>
<protein>
    <recommendedName>
        <fullName evidence="7">BHLH domain-containing protein</fullName>
    </recommendedName>
</protein>
<feature type="domain" description="BHLH" evidence="7">
    <location>
        <begin position="169"/>
        <end position="218"/>
    </location>
</feature>
<gene>
    <name evidence="8" type="ORF">F0562_002628</name>
</gene>
<dbReference type="SUPFAM" id="SSF47459">
    <property type="entry name" value="HLH, helix-loop-helix DNA-binding domain"/>
    <property type="match status" value="1"/>
</dbReference>
<dbReference type="SMART" id="SM00353">
    <property type="entry name" value="HLH"/>
    <property type="match status" value="1"/>
</dbReference>
<dbReference type="GO" id="GO:0080090">
    <property type="term" value="P:regulation of primary metabolic process"/>
    <property type="evidence" value="ECO:0007669"/>
    <property type="project" value="UniProtKB-ARBA"/>
</dbReference>
<keyword evidence="3" id="KW-0804">Transcription</keyword>
<evidence type="ECO:0000256" key="2">
    <source>
        <dbReference type="ARBA" id="ARBA00023015"/>
    </source>
</evidence>
<keyword evidence="9" id="KW-1185">Reference proteome</keyword>
<evidence type="ECO:0000256" key="6">
    <source>
        <dbReference type="SAM" id="MobiDB-lite"/>
    </source>
</evidence>
<accession>A0A5J5BU33</accession>
<dbReference type="Proteomes" id="UP000325577">
    <property type="component" value="Linkage Group LG1"/>
</dbReference>
<keyword evidence="2" id="KW-0805">Transcription regulation</keyword>
<dbReference type="InterPro" id="IPR054502">
    <property type="entry name" value="bHLH-TF_ACT-like_plant"/>
</dbReference>
<evidence type="ECO:0000256" key="4">
    <source>
        <dbReference type="ARBA" id="ARBA00023242"/>
    </source>
</evidence>
<evidence type="ECO:0000256" key="5">
    <source>
        <dbReference type="SAM" id="Coils"/>
    </source>
</evidence>
<dbReference type="Pfam" id="PF00010">
    <property type="entry name" value="HLH"/>
    <property type="match status" value="1"/>
</dbReference>
<dbReference type="Gene3D" id="4.10.280.10">
    <property type="entry name" value="Helix-loop-helix DNA-binding domain"/>
    <property type="match status" value="1"/>
</dbReference>
<dbReference type="InterPro" id="IPR036638">
    <property type="entry name" value="HLH_DNA-bd_sf"/>
</dbReference>
<evidence type="ECO:0000259" key="7">
    <source>
        <dbReference type="PROSITE" id="PS50888"/>
    </source>
</evidence>
<evidence type="ECO:0000256" key="3">
    <source>
        <dbReference type="ARBA" id="ARBA00023163"/>
    </source>
</evidence>
<dbReference type="OrthoDB" id="690068at2759"/>
<evidence type="ECO:0000313" key="8">
    <source>
        <dbReference type="EMBL" id="KAA8546633.1"/>
    </source>
</evidence>
<feature type="coiled-coil region" evidence="5">
    <location>
        <begin position="208"/>
        <end position="235"/>
    </location>
</feature>
<dbReference type="GO" id="GO:0046983">
    <property type="term" value="F:protein dimerization activity"/>
    <property type="evidence" value="ECO:0007669"/>
    <property type="project" value="InterPro"/>
</dbReference>
<keyword evidence="5" id="KW-0175">Coiled coil</keyword>
<evidence type="ECO:0000313" key="9">
    <source>
        <dbReference type="Proteomes" id="UP000325577"/>
    </source>
</evidence>
<evidence type="ECO:0000256" key="1">
    <source>
        <dbReference type="ARBA" id="ARBA00004123"/>
    </source>
</evidence>
<dbReference type="PROSITE" id="PS50888">
    <property type="entry name" value="BHLH"/>
    <property type="match status" value="1"/>
</dbReference>
<reference evidence="8 9" key="1">
    <citation type="submission" date="2019-09" db="EMBL/GenBank/DDBJ databases">
        <title>A chromosome-level genome assembly of the Chinese tupelo Nyssa sinensis.</title>
        <authorList>
            <person name="Yang X."/>
            <person name="Kang M."/>
            <person name="Yang Y."/>
            <person name="Xiong H."/>
            <person name="Wang M."/>
            <person name="Zhang Z."/>
            <person name="Wang Z."/>
            <person name="Wu H."/>
            <person name="Ma T."/>
            <person name="Liu J."/>
            <person name="Xi Z."/>
        </authorList>
    </citation>
    <scope>NUCLEOTIDE SEQUENCE [LARGE SCALE GENOMIC DNA]</scope>
    <source>
        <strain evidence="8">J267</strain>
        <tissue evidence="8">Leaf</tissue>
    </source>
</reference>
<dbReference type="PANTHER" id="PTHR45959:SF2">
    <property type="entry name" value="BHLH TRANSCRIPTION FACTOR"/>
    <property type="match status" value="1"/>
</dbReference>
<dbReference type="InterPro" id="IPR011598">
    <property type="entry name" value="bHLH_dom"/>
</dbReference>
<feature type="region of interest" description="Disordered" evidence="6">
    <location>
        <begin position="156"/>
        <end position="176"/>
    </location>
</feature>
<dbReference type="EMBL" id="CM018032">
    <property type="protein sequence ID" value="KAA8546633.1"/>
    <property type="molecule type" value="Genomic_DNA"/>
</dbReference>
<organism evidence="8 9">
    <name type="scientific">Nyssa sinensis</name>
    <dbReference type="NCBI Taxonomy" id="561372"/>
    <lineage>
        <taxon>Eukaryota</taxon>
        <taxon>Viridiplantae</taxon>
        <taxon>Streptophyta</taxon>
        <taxon>Embryophyta</taxon>
        <taxon>Tracheophyta</taxon>
        <taxon>Spermatophyta</taxon>
        <taxon>Magnoliopsida</taxon>
        <taxon>eudicotyledons</taxon>
        <taxon>Gunneridae</taxon>
        <taxon>Pentapetalae</taxon>
        <taxon>asterids</taxon>
        <taxon>Cornales</taxon>
        <taxon>Nyssaceae</taxon>
        <taxon>Nyssa</taxon>
    </lineage>
</organism>